<dbReference type="AlphaFoldDB" id="A0A8T2KEZ5"/>
<dbReference type="Gene3D" id="2.60.40.10">
    <property type="entry name" value="Immunoglobulins"/>
    <property type="match status" value="2"/>
</dbReference>
<accession>A0A8T2KEZ5</accession>
<keyword evidence="4" id="KW-1185">Reference proteome</keyword>
<dbReference type="InterPro" id="IPR036116">
    <property type="entry name" value="FN3_sf"/>
</dbReference>
<dbReference type="InterPro" id="IPR003961">
    <property type="entry name" value="FN3_dom"/>
</dbReference>
<evidence type="ECO:0000256" key="1">
    <source>
        <dbReference type="ARBA" id="ARBA00010890"/>
    </source>
</evidence>
<sequence length="185" mass="21401">MSYPEKLQCKWELIPSTQLNTTFIATYRLGLTAPHSQCVKSELDPNSCIISSFQIFADEPYIFNVTARNPLGSITKLFPFIVENIIRPDPPENVTLSHISGERRKILLRWSPPHSWPFPEIFPLKYYILYKRDGLKYKMIGPYEQNYFKLPVIRPNSIMQAQVAAKDFTDSGHMSEWSMVVTGRL</sequence>
<dbReference type="PROSITE" id="PS50853">
    <property type="entry name" value="FN3"/>
    <property type="match status" value="1"/>
</dbReference>
<reference evidence="3" key="1">
    <citation type="thesis" date="2020" institute="ProQuest LLC" country="789 East Eisenhower Parkway, Ann Arbor, MI, USA">
        <title>Comparative Genomics and Chromosome Evolution.</title>
        <authorList>
            <person name="Mudd A.B."/>
        </authorList>
    </citation>
    <scope>NUCLEOTIDE SEQUENCE</scope>
    <source>
        <strain evidence="3">Female2</strain>
        <tissue evidence="3">Blood</tissue>
    </source>
</reference>
<dbReference type="Pfam" id="PF24031">
    <property type="entry name" value="FN3_IL27B_N"/>
    <property type="match status" value="1"/>
</dbReference>
<name>A0A8T2KEZ5_9PIPI</name>
<proteinExistence type="inferred from homology"/>
<evidence type="ECO:0000313" key="3">
    <source>
        <dbReference type="EMBL" id="KAG8454444.1"/>
    </source>
</evidence>
<gene>
    <name evidence="3" type="ORF">GDO86_000896</name>
</gene>
<dbReference type="InterPro" id="IPR053073">
    <property type="entry name" value="IL11/IL27_subunit_beta"/>
</dbReference>
<feature type="non-terminal residue" evidence="3">
    <location>
        <position position="1"/>
    </location>
</feature>
<dbReference type="SUPFAM" id="SSF49265">
    <property type="entry name" value="Fibronectin type III"/>
    <property type="match status" value="2"/>
</dbReference>
<evidence type="ECO:0000259" key="2">
    <source>
        <dbReference type="PROSITE" id="PS50853"/>
    </source>
</evidence>
<dbReference type="EMBL" id="JAACNH010000001">
    <property type="protein sequence ID" value="KAG8454444.1"/>
    <property type="molecule type" value="Genomic_DNA"/>
</dbReference>
<dbReference type="Proteomes" id="UP000812440">
    <property type="component" value="Chromosome 1"/>
</dbReference>
<dbReference type="PANTHER" id="PTHR48483:SF2">
    <property type="entry name" value="INTERLEUKIN-27 SUBUNIT BETA"/>
    <property type="match status" value="1"/>
</dbReference>
<comment type="similarity">
    <text evidence="1">Belongs to the type I cytokine receptor family. Type 3 subfamily.</text>
</comment>
<dbReference type="OrthoDB" id="6381660at2759"/>
<organism evidence="3 4">
    <name type="scientific">Hymenochirus boettgeri</name>
    <name type="common">Congo dwarf clawed frog</name>
    <dbReference type="NCBI Taxonomy" id="247094"/>
    <lineage>
        <taxon>Eukaryota</taxon>
        <taxon>Metazoa</taxon>
        <taxon>Chordata</taxon>
        <taxon>Craniata</taxon>
        <taxon>Vertebrata</taxon>
        <taxon>Euteleostomi</taxon>
        <taxon>Amphibia</taxon>
        <taxon>Batrachia</taxon>
        <taxon>Anura</taxon>
        <taxon>Pipoidea</taxon>
        <taxon>Pipidae</taxon>
        <taxon>Pipinae</taxon>
        <taxon>Hymenochirus</taxon>
    </lineage>
</organism>
<protein>
    <recommendedName>
        <fullName evidence="2">Fibronectin type-III domain-containing protein</fullName>
    </recommendedName>
</protein>
<dbReference type="InterPro" id="IPR013783">
    <property type="entry name" value="Ig-like_fold"/>
</dbReference>
<dbReference type="PANTHER" id="PTHR48483">
    <property type="entry name" value="INTERLEUKIN-27 SUBUNIT BETA"/>
    <property type="match status" value="1"/>
</dbReference>
<evidence type="ECO:0000313" key="4">
    <source>
        <dbReference type="Proteomes" id="UP000812440"/>
    </source>
</evidence>
<dbReference type="InterPro" id="IPR056621">
    <property type="entry name" value="FN3_IL27B_N"/>
</dbReference>
<dbReference type="CDD" id="cd00063">
    <property type="entry name" value="FN3"/>
    <property type="match status" value="1"/>
</dbReference>
<comment type="caution">
    <text evidence="3">The sequence shown here is derived from an EMBL/GenBank/DDBJ whole genome shotgun (WGS) entry which is preliminary data.</text>
</comment>
<feature type="domain" description="Fibronectin type-III" evidence="2">
    <location>
        <begin position="90"/>
        <end position="185"/>
    </location>
</feature>